<reference evidence="1 2" key="1">
    <citation type="journal article" date="2016" name="Mol. Biol. Evol.">
        <title>Comparative Genomics of Early-Diverging Mushroom-Forming Fungi Provides Insights into the Origins of Lignocellulose Decay Capabilities.</title>
        <authorList>
            <person name="Nagy L.G."/>
            <person name="Riley R."/>
            <person name="Tritt A."/>
            <person name="Adam C."/>
            <person name="Daum C."/>
            <person name="Floudas D."/>
            <person name="Sun H."/>
            <person name="Yadav J.S."/>
            <person name="Pangilinan J."/>
            <person name="Larsson K.H."/>
            <person name="Matsuura K."/>
            <person name="Barry K."/>
            <person name="Labutti K."/>
            <person name="Kuo R."/>
            <person name="Ohm R.A."/>
            <person name="Bhattacharya S.S."/>
            <person name="Shirouzu T."/>
            <person name="Yoshinaga Y."/>
            <person name="Martin F.M."/>
            <person name="Grigoriev I.V."/>
            <person name="Hibbett D.S."/>
        </authorList>
    </citation>
    <scope>NUCLEOTIDE SEQUENCE [LARGE SCALE GENOMIC DNA]</scope>
    <source>
        <strain evidence="1 2">93-53</strain>
    </source>
</reference>
<dbReference type="GeneID" id="63824658"/>
<dbReference type="InParanoid" id="A0A165IIM6"/>
<gene>
    <name evidence="1" type="ORF">LAESUDRAFT_719446</name>
</gene>
<dbReference type="RefSeq" id="XP_040770638.1">
    <property type="nucleotide sequence ID" value="XM_040907629.1"/>
</dbReference>
<dbReference type="EMBL" id="KV427605">
    <property type="protein sequence ID" value="KZT13128.1"/>
    <property type="molecule type" value="Genomic_DNA"/>
</dbReference>
<name>A0A165IIM6_9APHY</name>
<keyword evidence="2" id="KW-1185">Reference proteome</keyword>
<organism evidence="1 2">
    <name type="scientific">Laetiporus sulphureus 93-53</name>
    <dbReference type="NCBI Taxonomy" id="1314785"/>
    <lineage>
        <taxon>Eukaryota</taxon>
        <taxon>Fungi</taxon>
        <taxon>Dikarya</taxon>
        <taxon>Basidiomycota</taxon>
        <taxon>Agaricomycotina</taxon>
        <taxon>Agaricomycetes</taxon>
        <taxon>Polyporales</taxon>
        <taxon>Laetiporus</taxon>
    </lineage>
</organism>
<dbReference type="Proteomes" id="UP000076871">
    <property type="component" value="Unassembled WGS sequence"/>
</dbReference>
<proteinExistence type="predicted"/>
<accession>A0A165IIM6</accession>
<dbReference type="AlphaFoldDB" id="A0A165IIM6"/>
<evidence type="ECO:0000313" key="2">
    <source>
        <dbReference type="Proteomes" id="UP000076871"/>
    </source>
</evidence>
<sequence>MAPRTRLMAIQLSLVPTTLIHRRLCVPNAAHFIDEAQLAAPLRHVSGAAIRTSA</sequence>
<protein>
    <submittedName>
        <fullName evidence="1">Uncharacterized protein</fullName>
    </submittedName>
</protein>
<evidence type="ECO:0000313" key="1">
    <source>
        <dbReference type="EMBL" id="KZT13128.1"/>
    </source>
</evidence>